<accession>A0A9X1JKM3</accession>
<name>A0A9X1JKM3_9SPHN</name>
<keyword evidence="4" id="KW-1185">Reference proteome</keyword>
<dbReference type="Pfam" id="PF16261">
    <property type="entry name" value="DUF4915"/>
    <property type="match status" value="1"/>
</dbReference>
<organism evidence="3 4">
    <name type="scientific">Erythrobacter crassostreae</name>
    <dbReference type="NCBI Taxonomy" id="2828328"/>
    <lineage>
        <taxon>Bacteria</taxon>
        <taxon>Pseudomonadati</taxon>
        <taxon>Pseudomonadota</taxon>
        <taxon>Alphaproteobacteria</taxon>
        <taxon>Sphingomonadales</taxon>
        <taxon>Erythrobacteraceae</taxon>
        <taxon>Erythrobacter/Porphyrobacter group</taxon>
        <taxon>Erythrobacter</taxon>
    </lineage>
</organism>
<sequence length="383" mass="41893">MQSTKAKPRPQTAPPKAAAPAQRVTASQAGAREPKAEYSLSGGMIRRLHEMNASLAFTSYQSGLLYMLGGSAQGKAQLHQSGMPKPMGLCADGEGRLVLSTGAQIMRLENVLEPDQRINQTYDACFMPRTNIVTGQLDAHDVGAMADGSIVFVNTRYNCLAKTSDRHSFEPIWKPDFISDIVDEDRCHLNGLAMRDGKPAFVTAVSKSDTIDGWRDRRSDGGVVIDVEKNKVVCEGLSMPHSPRWHDGKLWVLNAGTGELGTVELPKGKTKMGKFKPVAFCPGFLRGLSFHDGFAFVGLSRPRYKRFEGLELDQRLKDTDSEPWCGVQLIDLKTGACVDWFRIDGDIGELYDVEIVEGFRCPMTVSPSSPDAATLITFDAMSG</sequence>
<dbReference type="AlphaFoldDB" id="A0A9X1JKM3"/>
<proteinExistence type="predicted"/>
<evidence type="ECO:0000256" key="1">
    <source>
        <dbReference type="SAM" id="MobiDB-lite"/>
    </source>
</evidence>
<comment type="caution">
    <text evidence="3">The sequence shown here is derived from an EMBL/GenBank/DDBJ whole genome shotgun (WGS) entry which is preliminary data.</text>
</comment>
<dbReference type="InterPro" id="IPR017481">
    <property type="entry name" value="CHP03032"/>
</dbReference>
<protein>
    <submittedName>
        <fullName evidence="3">TIGR03032 family protein</fullName>
    </submittedName>
</protein>
<feature type="domain" description="Conserved hypothetical protein CHP03032" evidence="2">
    <location>
        <begin position="44"/>
        <end position="364"/>
    </location>
</feature>
<dbReference type="RefSeq" id="WP_218404345.1">
    <property type="nucleotide sequence ID" value="NZ_JAGSPC010000001.1"/>
</dbReference>
<gene>
    <name evidence="3" type="ORF">KCG46_05910</name>
</gene>
<feature type="compositionally biased region" description="Low complexity" evidence="1">
    <location>
        <begin position="14"/>
        <end position="23"/>
    </location>
</feature>
<evidence type="ECO:0000259" key="2">
    <source>
        <dbReference type="Pfam" id="PF16261"/>
    </source>
</evidence>
<reference evidence="3" key="1">
    <citation type="submission" date="2021-04" db="EMBL/GenBank/DDBJ databases">
        <authorList>
            <person name="Pira H."/>
            <person name="Risdian C."/>
            <person name="Wink J."/>
        </authorList>
    </citation>
    <scope>NUCLEOTIDE SEQUENCE</scope>
    <source>
        <strain evidence="3">WH158</strain>
    </source>
</reference>
<feature type="region of interest" description="Disordered" evidence="1">
    <location>
        <begin position="1"/>
        <end position="36"/>
    </location>
</feature>
<dbReference type="Proteomes" id="UP001138681">
    <property type="component" value="Unassembled WGS sequence"/>
</dbReference>
<evidence type="ECO:0000313" key="4">
    <source>
        <dbReference type="Proteomes" id="UP001138681"/>
    </source>
</evidence>
<dbReference type="NCBIfam" id="TIGR03032">
    <property type="entry name" value="TIGR03032 family protein"/>
    <property type="match status" value="1"/>
</dbReference>
<dbReference type="EMBL" id="JAGSPC010000001">
    <property type="protein sequence ID" value="MBV7259106.1"/>
    <property type="molecule type" value="Genomic_DNA"/>
</dbReference>
<evidence type="ECO:0000313" key="3">
    <source>
        <dbReference type="EMBL" id="MBV7259106.1"/>
    </source>
</evidence>